<keyword evidence="1" id="KW-0507">mRNA processing</keyword>
<accession>A0A5J9WM43</accession>
<dbReference type="Pfam" id="PF04818">
    <property type="entry name" value="CID"/>
    <property type="match status" value="1"/>
</dbReference>
<evidence type="ECO:0000313" key="5">
    <source>
        <dbReference type="Proteomes" id="UP000324897"/>
    </source>
</evidence>
<dbReference type="AlphaFoldDB" id="A0A5J9WM43"/>
<dbReference type="PROSITE" id="PS51391">
    <property type="entry name" value="CID"/>
    <property type="match status" value="1"/>
</dbReference>
<dbReference type="PANTHER" id="PTHR12460">
    <property type="entry name" value="CYCLIN-DEPENDENT KINASE INHIBITOR-RELATED PROTEIN"/>
    <property type="match status" value="1"/>
</dbReference>
<dbReference type="SMART" id="SM00582">
    <property type="entry name" value="RPR"/>
    <property type="match status" value="1"/>
</dbReference>
<dbReference type="Proteomes" id="UP000324897">
    <property type="component" value="Chromosome 6"/>
</dbReference>
<comment type="caution">
    <text evidence="4">The sequence shown here is derived from an EMBL/GenBank/DDBJ whole genome shotgun (WGS) entry which is preliminary data.</text>
</comment>
<dbReference type="Gene3D" id="1.25.40.90">
    <property type="match status" value="1"/>
</dbReference>
<dbReference type="OrthoDB" id="10069473at2759"/>
<reference evidence="4 5" key="1">
    <citation type="journal article" date="2019" name="Sci. Rep.">
        <title>A high-quality genome of Eragrostis curvula grass provides insights into Poaceae evolution and supports new strategies to enhance forage quality.</title>
        <authorList>
            <person name="Carballo J."/>
            <person name="Santos B.A.C.M."/>
            <person name="Zappacosta D."/>
            <person name="Garbus I."/>
            <person name="Selva J.P."/>
            <person name="Gallo C.A."/>
            <person name="Diaz A."/>
            <person name="Albertini E."/>
            <person name="Caccamo M."/>
            <person name="Echenique V."/>
        </authorList>
    </citation>
    <scope>NUCLEOTIDE SEQUENCE [LARGE SCALE GENOMIC DNA]</scope>
    <source>
        <strain evidence="5">cv. Victoria</strain>
        <tissue evidence="4">Leaf</tissue>
    </source>
</reference>
<dbReference type="Gramene" id="TVU49269">
    <property type="protein sequence ID" value="TVU49269"/>
    <property type="gene ID" value="EJB05_00573"/>
</dbReference>
<dbReference type="GO" id="GO:0031124">
    <property type="term" value="P:mRNA 3'-end processing"/>
    <property type="evidence" value="ECO:0007669"/>
    <property type="project" value="TreeGrafter"/>
</dbReference>
<feature type="non-terminal residue" evidence="4">
    <location>
        <position position="216"/>
    </location>
</feature>
<organism evidence="4 5">
    <name type="scientific">Eragrostis curvula</name>
    <name type="common">weeping love grass</name>
    <dbReference type="NCBI Taxonomy" id="38414"/>
    <lineage>
        <taxon>Eukaryota</taxon>
        <taxon>Viridiplantae</taxon>
        <taxon>Streptophyta</taxon>
        <taxon>Embryophyta</taxon>
        <taxon>Tracheophyta</taxon>
        <taxon>Spermatophyta</taxon>
        <taxon>Magnoliopsida</taxon>
        <taxon>Liliopsida</taxon>
        <taxon>Poales</taxon>
        <taxon>Poaceae</taxon>
        <taxon>PACMAD clade</taxon>
        <taxon>Chloridoideae</taxon>
        <taxon>Eragrostideae</taxon>
        <taxon>Eragrostidinae</taxon>
        <taxon>Eragrostis</taxon>
    </lineage>
</organism>
<dbReference type="InterPro" id="IPR008942">
    <property type="entry name" value="ENTH_VHS"/>
</dbReference>
<dbReference type="PANTHER" id="PTHR12460:SF36">
    <property type="entry name" value="OS01G0925000 PROTEIN"/>
    <property type="match status" value="1"/>
</dbReference>
<feature type="non-terminal residue" evidence="4">
    <location>
        <position position="1"/>
    </location>
</feature>
<dbReference type="InterPro" id="IPR006569">
    <property type="entry name" value="CID_dom"/>
</dbReference>
<evidence type="ECO:0000256" key="2">
    <source>
        <dbReference type="SAM" id="MobiDB-lite"/>
    </source>
</evidence>
<dbReference type="EMBL" id="RWGY01000002">
    <property type="protein sequence ID" value="TVU49269.1"/>
    <property type="molecule type" value="Genomic_DNA"/>
</dbReference>
<protein>
    <recommendedName>
        <fullName evidence="3">CID domain-containing protein</fullName>
    </recommendedName>
</protein>
<evidence type="ECO:0000313" key="4">
    <source>
        <dbReference type="EMBL" id="TVU49269.1"/>
    </source>
</evidence>
<keyword evidence="5" id="KW-1185">Reference proteome</keyword>
<dbReference type="GO" id="GO:0000993">
    <property type="term" value="F:RNA polymerase II complex binding"/>
    <property type="evidence" value="ECO:0007669"/>
    <property type="project" value="TreeGrafter"/>
</dbReference>
<dbReference type="GO" id="GO:0005634">
    <property type="term" value="C:nucleus"/>
    <property type="evidence" value="ECO:0007669"/>
    <property type="project" value="UniProtKB-ARBA"/>
</dbReference>
<gene>
    <name evidence="4" type="ORF">EJB05_00573</name>
</gene>
<proteinExistence type="predicted"/>
<name>A0A5J9WM43_9POAL</name>
<evidence type="ECO:0000259" key="3">
    <source>
        <dbReference type="PROSITE" id="PS51391"/>
    </source>
</evidence>
<dbReference type="SUPFAM" id="SSF48464">
    <property type="entry name" value="ENTH/VHS domain"/>
    <property type="match status" value="1"/>
</dbReference>
<evidence type="ECO:0000256" key="1">
    <source>
        <dbReference type="ARBA" id="ARBA00022664"/>
    </source>
</evidence>
<sequence length="216" mass="24159">RPSYRVVVFSLTWHSRFSPRALLPDVRSAGHRQAGSSGARAAVTETRLPHHPQIPPCLHALPYALISPLLSSDGGALHRLPRSTNPTAEPGLQPRTKMSAVFSAERLAEMLARIDPSQATLSHWCVFNSRYCQQVVETWESEFRKAPCDRRKSLLYLANDIMQNTRKDSDGGYIAEFMRVIPDVLNEVDTPCGVEKRDHDSLGEPTMSDEQSKLPE</sequence>
<feature type="domain" description="CID" evidence="3">
    <location>
        <begin position="99"/>
        <end position="216"/>
    </location>
</feature>
<feature type="region of interest" description="Disordered" evidence="2">
    <location>
        <begin position="192"/>
        <end position="216"/>
    </location>
</feature>